<dbReference type="Proteomes" id="UP000823388">
    <property type="component" value="Chromosome 8K"/>
</dbReference>
<evidence type="ECO:0000313" key="1">
    <source>
        <dbReference type="EMBL" id="KAG2562186.1"/>
    </source>
</evidence>
<evidence type="ECO:0000313" key="2">
    <source>
        <dbReference type="Proteomes" id="UP000823388"/>
    </source>
</evidence>
<accession>A0A8T0PTC9</accession>
<sequence>MRSARGTMPGVLLNKTMLGLRSIARRELLKWKRSWRIQKNLKAEGRADPTTPLQYPTSNELSIGRFEIKAFDCGGD</sequence>
<name>A0A8T0PTC9_PANVG</name>
<comment type="caution">
    <text evidence="1">The sequence shown here is derived from an EMBL/GenBank/DDBJ whole genome shotgun (WGS) entry which is preliminary data.</text>
</comment>
<keyword evidence="2" id="KW-1185">Reference proteome</keyword>
<proteinExistence type="predicted"/>
<reference evidence="1" key="1">
    <citation type="submission" date="2020-05" db="EMBL/GenBank/DDBJ databases">
        <title>WGS assembly of Panicum virgatum.</title>
        <authorList>
            <person name="Lovell J.T."/>
            <person name="Jenkins J."/>
            <person name="Shu S."/>
            <person name="Juenger T.E."/>
            <person name="Schmutz J."/>
        </authorList>
    </citation>
    <scope>NUCLEOTIDE SEQUENCE</scope>
    <source>
        <strain evidence="1">AP13</strain>
    </source>
</reference>
<gene>
    <name evidence="1" type="ORF">PVAP13_8KG330700</name>
</gene>
<protein>
    <submittedName>
        <fullName evidence="1">Uncharacterized protein</fullName>
    </submittedName>
</protein>
<organism evidence="1 2">
    <name type="scientific">Panicum virgatum</name>
    <name type="common">Blackwell switchgrass</name>
    <dbReference type="NCBI Taxonomy" id="38727"/>
    <lineage>
        <taxon>Eukaryota</taxon>
        <taxon>Viridiplantae</taxon>
        <taxon>Streptophyta</taxon>
        <taxon>Embryophyta</taxon>
        <taxon>Tracheophyta</taxon>
        <taxon>Spermatophyta</taxon>
        <taxon>Magnoliopsida</taxon>
        <taxon>Liliopsida</taxon>
        <taxon>Poales</taxon>
        <taxon>Poaceae</taxon>
        <taxon>PACMAD clade</taxon>
        <taxon>Panicoideae</taxon>
        <taxon>Panicodae</taxon>
        <taxon>Paniceae</taxon>
        <taxon>Panicinae</taxon>
        <taxon>Panicum</taxon>
        <taxon>Panicum sect. Hiantes</taxon>
    </lineage>
</organism>
<dbReference type="EMBL" id="CM029051">
    <property type="protein sequence ID" value="KAG2562186.1"/>
    <property type="molecule type" value="Genomic_DNA"/>
</dbReference>
<dbReference type="AlphaFoldDB" id="A0A8T0PTC9"/>